<dbReference type="InterPro" id="IPR016158">
    <property type="entry name" value="Cullin_homology"/>
</dbReference>
<dbReference type="PROSITE" id="PS50069">
    <property type="entry name" value="CULLIN_2"/>
    <property type="match status" value="1"/>
</dbReference>
<accession>A0A9X9M480</accession>
<feature type="region of interest" description="Disordered" evidence="8">
    <location>
        <begin position="567"/>
        <end position="606"/>
    </location>
</feature>
<dbReference type="GO" id="GO:0006511">
    <property type="term" value="P:ubiquitin-dependent protein catabolic process"/>
    <property type="evidence" value="ECO:0007669"/>
    <property type="project" value="InterPro"/>
</dbReference>
<comment type="subcellular location">
    <subcellularLocation>
        <location evidence="1">Cytoplasm</location>
    </subcellularLocation>
</comment>
<dbReference type="SUPFAM" id="SSF75632">
    <property type="entry name" value="Cullin homology domain"/>
    <property type="match status" value="1"/>
</dbReference>
<keyword evidence="12" id="KW-1185">Reference proteome</keyword>
<evidence type="ECO:0000256" key="2">
    <source>
        <dbReference type="ARBA" id="ARBA00022490"/>
    </source>
</evidence>
<evidence type="ECO:0000259" key="9">
    <source>
        <dbReference type="PROSITE" id="PS50069"/>
    </source>
</evidence>
<dbReference type="AlphaFoldDB" id="A0A9X9M480"/>
<dbReference type="Gene3D" id="3.30.230.130">
    <property type="entry name" value="Cullin, Chain C, Domain 2"/>
    <property type="match status" value="1"/>
</dbReference>
<dbReference type="SMART" id="SM01337">
    <property type="entry name" value="APC10"/>
    <property type="match status" value="1"/>
</dbReference>
<dbReference type="PANTHER" id="PTHR22771">
    <property type="entry name" value="CULLIN AND GALACTOSE-BINDING DOMAIN-CONTAINING"/>
    <property type="match status" value="1"/>
</dbReference>
<feature type="compositionally biased region" description="Basic and acidic residues" evidence="8">
    <location>
        <begin position="567"/>
        <end position="584"/>
    </location>
</feature>
<evidence type="ECO:0000256" key="4">
    <source>
        <dbReference type="ARBA" id="ARBA00022553"/>
    </source>
</evidence>
<dbReference type="Gene3D" id="1.10.10.10">
    <property type="entry name" value="Winged helix-like DNA-binding domain superfamily/Winged helix DNA-binding domain"/>
    <property type="match status" value="1"/>
</dbReference>
<dbReference type="PANTHER" id="PTHR22771:SF3">
    <property type="entry name" value="CULLIN-7"/>
    <property type="match status" value="1"/>
</dbReference>
<evidence type="ECO:0000256" key="8">
    <source>
        <dbReference type="SAM" id="MobiDB-lite"/>
    </source>
</evidence>
<evidence type="ECO:0000256" key="1">
    <source>
        <dbReference type="ARBA" id="ARBA00004496"/>
    </source>
</evidence>
<sequence>MVFKCEKHAHLYRKLTTNILGGCIQMVLGQIEDHRRTHRPINIPFFDVFLRYLCQGSSVEVKEDKCWEKVEVSSNPHRASKLTDRNPKTYWESNGSAGSHYITLHMHQGVLIRQLTLLVAGEDSSYMPARVVVFGGDSPNSLNTELNSVNVMPSASRVVLLENLNRFWPVIQIRIKRCQQGGIDTRIRGLEVLGPKPTFWPVFREQLCRHTRLFYMVRAQAWSQDIAEDRRSLLHLSSRLNGALRQEQNFADRFLPDDEAAQALGKTCWEALVSPLVQNITSPDEDGISPLGWLLDQYLECREAAHNPQSRAAAFSSRVRRLTHLLVHVEPYEALPPAMAAPRPKGRNRSHDWSSLATRGLPSSIVRNLTRCWGAVVEEQVNNFLTSHWRDDDFVPRYCEHFHNLQKSSSELFGPRAAFLLALHNGCAGGLLKLPFLKAAHVSEQFARHIDQRIQGSRIGGARGMEMLAQLQRCLETVLIFSGLEIATTFEHYYQHYMADRLLSVGSSWLEGAVLEQIGPCFPNRLPQQMLRSLSTSEELQRQFHVYQLQRLDQQLLKLDDTEKKIQGGHEASDKEHKGEKAEEAEGAGVAVATGEEDEEEEEDEDLYYEGAMPEVSVLVLSPRCWPIASIRHTLNPRTCLPSYLRGTVNQYSNFYSKSQSYPALERGPQRRLQWTWLGRAELQFGDQTLHVSTVQMWLLLYLNELKAVSVESLLALSGLSPDMLDQAIGPLTSSRGPLDLEEQKDVPGGVLKIRDASEEPRPRRGNVWLIPPQTYLKAEDEEGRNLEKRRNLLNCLIVRILKAHGDEGLHIDQLVCRVLDAWQKGPCPPRGLVSSLGKGSACGSTDVLSCVLHLLGKGTVRRHDDRPHTLSYAVPVTVMEPHTESLNPGSSGPNPPLTFHTLQIRSRGVPYASCTGTHSFSTFR</sequence>
<dbReference type="Pfam" id="PF26557">
    <property type="entry name" value="Cullin_AB"/>
    <property type="match status" value="1"/>
</dbReference>
<evidence type="ECO:0008006" key="13">
    <source>
        <dbReference type="Google" id="ProtNLM"/>
    </source>
</evidence>
<comment type="caution">
    <text evidence="11">The sequence shown here is derived from an EMBL/GenBank/DDBJ whole genome shotgun (WGS) entry which is preliminary data.</text>
</comment>
<dbReference type="InterPro" id="IPR045093">
    <property type="entry name" value="Cullin"/>
</dbReference>
<evidence type="ECO:0000259" key="10">
    <source>
        <dbReference type="PROSITE" id="PS51284"/>
    </source>
</evidence>
<evidence type="ECO:0000256" key="7">
    <source>
        <dbReference type="PROSITE-ProRule" id="PRU00330"/>
    </source>
</evidence>
<dbReference type="InterPro" id="IPR019559">
    <property type="entry name" value="Cullin_neddylation_domain"/>
</dbReference>
<dbReference type="Gene3D" id="1.20.1310.10">
    <property type="entry name" value="Cullin Repeats"/>
    <property type="match status" value="1"/>
</dbReference>
<dbReference type="GO" id="GO:0005794">
    <property type="term" value="C:Golgi apparatus"/>
    <property type="evidence" value="ECO:0007669"/>
    <property type="project" value="TreeGrafter"/>
</dbReference>
<feature type="compositionally biased region" description="Acidic residues" evidence="8">
    <location>
        <begin position="595"/>
        <end position="606"/>
    </location>
</feature>
<organism evidence="11 12">
    <name type="scientific">Gulo gulo</name>
    <name type="common">Wolverine</name>
    <name type="synonym">Gluton</name>
    <dbReference type="NCBI Taxonomy" id="48420"/>
    <lineage>
        <taxon>Eukaryota</taxon>
        <taxon>Metazoa</taxon>
        <taxon>Chordata</taxon>
        <taxon>Craniata</taxon>
        <taxon>Vertebrata</taxon>
        <taxon>Euteleostomi</taxon>
        <taxon>Mammalia</taxon>
        <taxon>Eutheria</taxon>
        <taxon>Laurasiatheria</taxon>
        <taxon>Carnivora</taxon>
        <taxon>Caniformia</taxon>
        <taxon>Musteloidea</taxon>
        <taxon>Mustelidae</taxon>
        <taxon>Guloninae</taxon>
        <taxon>Gulo</taxon>
    </lineage>
</organism>
<dbReference type="Gene3D" id="2.60.120.260">
    <property type="entry name" value="Galactose-binding domain-like"/>
    <property type="match status" value="1"/>
</dbReference>
<dbReference type="InterPro" id="IPR004939">
    <property type="entry name" value="APC_su10/DOC_dom"/>
</dbReference>
<reference evidence="11 12" key="1">
    <citation type="submission" date="2018-10" db="EMBL/GenBank/DDBJ databases">
        <authorList>
            <person name="Ekblom R."/>
            <person name="Jareborg N."/>
        </authorList>
    </citation>
    <scope>NUCLEOTIDE SEQUENCE [LARGE SCALE GENOMIC DNA]</scope>
    <source>
        <tissue evidence="11">Muscle</tissue>
    </source>
</reference>
<keyword evidence="4" id="KW-0597">Phosphoprotein</keyword>
<dbReference type="FunFam" id="1.10.10.10:FF:000207">
    <property type="entry name" value="Cullin 9"/>
    <property type="match status" value="1"/>
</dbReference>
<evidence type="ECO:0000256" key="6">
    <source>
        <dbReference type="ARBA" id="ARBA00022843"/>
    </source>
</evidence>
<dbReference type="SMART" id="SM00884">
    <property type="entry name" value="Cullin_Nedd8"/>
    <property type="match status" value="1"/>
</dbReference>
<dbReference type="GO" id="GO:0031625">
    <property type="term" value="F:ubiquitin protein ligase binding"/>
    <property type="evidence" value="ECO:0007669"/>
    <property type="project" value="InterPro"/>
</dbReference>
<keyword evidence="5" id="KW-0833">Ubl conjugation pathway</keyword>
<keyword evidence="6" id="KW-0832">Ubl conjugation</keyword>
<keyword evidence="3" id="KW-1017">Isopeptide bond</keyword>
<dbReference type="InterPro" id="IPR059120">
    <property type="entry name" value="Cullin-like_AB"/>
</dbReference>
<evidence type="ECO:0000313" key="11">
    <source>
        <dbReference type="EMBL" id="VCX34316.1"/>
    </source>
</evidence>
<protein>
    <recommendedName>
        <fullName evidence="13">Cullin-7</fullName>
    </recommendedName>
</protein>
<feature type="domain" description="Cullin family profile" evidence="9">
    <location>
        <begin position="441"/>
        <end position="733"/>
    </location>
</feature>
<dbReference type="FunFam" id="3.30.230.130:FF:000009">
    <property type="entry name" value="Cullin 9"/>
    <property type="match status" value="1"/>
</dbReference>
<dbReference type="Proteomes" id="UP000269945">
    <property type="component" value="Unassembled WGS sequence"/>
</dbReference>
<dbReference type="SUPFAM" id="SSF49785">
    <property type="entry name" value="Galactose-binding domain-like"/>
    <property type="match status" value="1"/>
</dbReference>
<gene>
    <name evidence="11" type="ORF">BN2614_LOCUS6</name>
</gene>
<feature type="domain" description="DOC" evidence="10">
    <location>
        <begin position="40"/>
        <end position="219"/>
    </location>
</feature>
<dbReference type="FunFam" id="2.60.120.260:FF:000046">
    <property type="entry name" value="Cullin 9"/>
    <property type="match status" value="1"/>
</dbReference>
<comment type="similarity">
    <text evidence="7">Belongs to the cullin family.</text>
</comment>
<evidence type="ECO:0000256" key="5">
    <source>
        <dbReference type="ARBA" id="ARBA00022786"/>
    </source>
</evidence>
<dbReference type="EMBL" id="CYRY02042498">
    <property type="protein sequence ID" value="VCX34316.1"/>
    <property type="molecule type" value="Genomic_DNA"/>
</dbReference>
<evidence type="ECO:0000313" key="12">
    <source>
        <dbReference type="Proteomes" id="UP000269945"/>
    </source>
</evidence>
<evidence type="ECO:0000256" key="3">
    <source>
        <dbReference type="ARBA" id="ARBA00022499"/>
    </source>
</evidence>
<name>A0A9X9M480_GULGU</name>
<proteinExistence type="inferred from homology"/>
<dbReference type="InterPro" id="IPR008979">
    <property type="entry name" value="Galactose-bd-like_sf"/>
</dbReference>
<dbReference type="InterPro" id="IPR036317">
    <property type="entry name" value="Cullin_homology_sf"/>
</dbReference>
<keyword evidence="2" id="KW-0963">Cytoplasm</keyword>
<dbReference type="InterPro" id="IPR036388">
    <property type="entry name" value="WH-like_DNA-bd_sf"/>
</dbReference>
<dbReference type="PROSITE" id="PS51284">
    <property type="entry name" value="DOC"/>
    <property type="match status" value="1"/>
</dbReference>
<dbReference type="Pfam" id="PF03256">
    <property type="entry name" value="ANAPC10"/>
    <property type="match status" value="1"/>
</dbReference>